<feature type="region of interest" description="Disordered" evidence="1">
    <location>
        <begin position="47"/>
        <end position="99"/>
    </location>
</feature>
<protein>
    <submittedName>
        <fullName evidence="2">Uncharacterized protein</fullName>
    </submittedName>
</protein>
<dbReference type="Proteomes" id="UP001057375">
    <property type="component" value="Unassembled WGS sequence"/>
</dbReference>
<evidence type="ECO:0000313" key="2">
    <source>
        <dbReference type="EMBL" id="GKT32321.1"/>
    </source>
</evidence>
<proteinExistence type="predicted"/>
<gene>
    <name evidence="2" type="ORF">ADUPG1_006502</name>
</gene>
<evidence type="ECO:0000313" key="3">
    <source>
        <dbReference type="Proteomes" id="UP001057375"/>
    </source>
</evidence>
<accession>A0ABQ5KIG7</accession>
<feature type="region of interest" description="Disordered" evidence="1">
    <location>
        <begin position="1"/>
        <end position="21"/>
    </location>
</feature>
<dbReference type="EMBL" id="BQXS01009970">
    <property type="protein sequence ID" value="GKT32321.1"/>
    <property type="molecule type" value="Genomic_DNA"/>
</dbReference>
<evidence type="ECO:0000256" key="1">
    <source>
        <dbReference type="SAM" id="MobiDB-lite"/>
    </source>
</evidence>
<reference evidence="2" key="1">
    <citation type="submission" date="2022-03" db="EMBL/GenBank/DDBJ databases">
        <title>Draft genome sequence of Aduncisulcus paluster, a free-living microaerophilic Fornicata.</title>
        <authorList>
            <person name="Yuyama I."/>
            <person name="Kume K."/>
            <person name="Tamura T."/>
            <person name="Inagaki Y."/>
            <person name="Hashimoto T."/>
        </authorList>
    </citation>
    <scope>NUCLEOTIDE SEQUENCE</scope>
    <source>
        <strain evidence="2">NY0171</strain>
    </source>
</reference>
<sequence>MSHTMREIADSLSTTPGEHGIMSDLHKLSTISDVSASTFQQAMGISSNITKGPASKSTSVLNSAREEEPPDLLSSRPRASSTLHLGELEPKQTTSITDTMRSELQTTKDSLDRLSQLKGIRGLKTSYAPATFIEQSAVSHSDSSPAMGERASSFQMLSSLEMKQSSSMRSSILKRKMSETKKMMVEEANLAFNKSYRKIKRQIDSILAWKDPELENIQNEIEKALK</sequence>
<name>A0ABQ5KIG7_9EUKA</name>
<feature type="compositionally biased region" description="Polar residues" evidence="1">
    <location>
        <begin position="47"/>
        <end position="62"/>
    </location>
</feature>
<comment type="caution">
    <text evidence="2">The sequence shown here is derived from an EMBL/GenBank/DDBJ whole genome shotgun (WGS) entry which is preliminary data.</text>
</comment>
<keyword evidence="3" id="KW-1185">Reference proteome</keyword>
<organism evidence="2 3">
    <name type="scientific">Aduncisulcus paluster</name>
    <dbReference type="NCBI Taxonomy" id="2918883"/>
    <lineage>
        <taxon>Eukaryota</taxon>
        <taxon>Metamonada</taxon>
        <taxon>Carpediemonas-like organisms</taxon>
        <taxon>Aduncisulcus</taxon>
    </lineage>
</organism>